<reference evidence="4" key="1">
    <citation type="journal article" date="2013" name="Genetics">
        <title>The draft genome and transcriptome of Panagrellus redivivus are shaped by the harsh demands of a free-living lifestyle.</title>
        <authorList>
            <person name="Srinivasan J."/>
            <person name="Dillman A.R."/>
            <person name="Macchietto M.G."/>
            <person name="Heikkinen L."/>
            <person name="Lakso M."/>
            <person name="Fracchia K.M."/>
            <person name="Antoshechkin I."/>
            <person name="Mortazavi A."/>
            <person name="Wong G."/>
            <person name="Sternberg P.W."/>
        </authorList>
    </citation>
    <scope>NUCLEOTIDE SEQUENCE [LARGE SCALE GENOMIC DNA]</scope>
    <source>
        <strain evidence="4">MT8872</strain>
    </source>
</reference>
<dbReference type="WBParaSite" id="Pan_g8896.t1">
    <property type="protein sequence ID" value="Pan_g8896.t1"/>
    <property type="gene ID" value="Pan_g8896"/>
</dbReference>
<feature type="region of interest" description="Disordered" evidence="3">
    <location>
        <begin position="1"/>
        <end position="23"/>
    </location>
</feature>
<evidence type="ECO:0000256" key="3">
    <source>
        <dbReference type="SAM" id="MobiDB-lite"/>
    </source>
</evidence>
<dbReference type="PANTHER" id="PTHR19857">
    <property type="entry name" value="MITOCHONDRIAL DIVISION PROTEIN 1-RELATED"/>
    <property type="match status" value="1"/>
</dbReference>
<dbReference type="InterPro" id="IPR001680">
    <property type="entry name" value="WD40_rpt"/>
</dbReference>
<dbReference type="Pfam" id="PF00400">
    <property type="entry name" value="WD40"/>
    <property type="match status" value="2"/>
</dbReference>
<reference evidence="5" key="2">
    <citation type="submission" date="2020-10" db="UniProtKB">
        <authorList>
            <consortium name="WormBaseParasite"/>
        </authorList>
    </citation>
    <scope>IDENTIFICATION</scope>
</reference>
<dbReference type="InterPro" id="IPR051179">
    <property type="entry name" value="WD_repeat_multifunction"/>
</dbReference>
<organism evidence="4 5">
    <name type="scientific">Panagrellus redivivus</name>
    <name type="common">Microworm</name>
    <dbReference type="NCBI Taxonomy" id="6233"/>
    <lineage>
        <taxon>Eukaryota</taxon>
        <taxon>Metazoa</taxon>
        <taxon>Ecdysozoa</taxon>
        <taxon>Nematoda</taxon>
        <taxon>Chromadorea</taxon>
        <taxon>Rhabditida</taxon>
        <taxon>Tylenchina</taxon>
        <taxon>Panagrolaimomorpha</taxon>
        <taxon>Panagrolaimoidea</taxon>
        <taxon>Panagrolaimidae</taxon>
        <taxon>Panagrellus</taxon>
    </lineage>
</organism>
<dbReference type="InterPro" id="IPR036322">
    <property type="entry name" value="WD40_repeat_dom_sf"/>
</dbReference>
<sequence>MDVDDEQIDECEVGEEEEEVDEGQFYEEDPNAIYETSYLLTPVHSKDAVSVAISPSTKYVATGGLDDVALLFQTKQSLKVPFMVYPAKETVLELAFDPTESFLAYVAENEVYIVDLKKFMTPRIVELDEQVTLIAWNPLTTGKYDSNDYLIAVVPSMMYAAKLQVTENGVDLIYGFYFTGESPTTIQITADGERVVLADASGQVSVFNTLDGSPLSQFNLKVPISSSAMGFGSTFAFGLSGGKVSLSNFGDNGKLKASGKLGEINDENVPVDAICFSSLPQRRYLAFATLSGSIELHDVQAKNTLRFKYSCGNTSVLKLAFSSTVDKLYAGTYDGSLYVFDVHSDRVLDVYVSRGKINTFAFDIVPKDDGSVMACSVSSKGQLRYFLDPFPQDSSQMES</sequence>
<dbReference type="SMART" id="SM00320">
    <property type="entry name" value="WD40"/>
    <property type="match status" value="3"/>
</dbReference>
<dbReference type="SUPFAM" id="SSF50978">
    <property type="entry name" value="WD40 repeat-like"/>
    <property type="match status" value="1"/>
</dbReference>
<dbReference type="Gene3D" id="2.130.10.10">
    <property type="entry name" value="YVTN repeat-like/Quinoprotein amine dehydrogenase"/>
    <property type="match status" value="2"/>
</dbReference>
<proteinExistence type="predicted"/>
<dbReference type="InterPro" id="IPR015943">
    <property type="entry name" value="WD40/YVTN_repeat-like_dom_sf"/>
</dbReference>
<keyword evidence="1" id="KW-0853">WD repeat</keyword>
<evidence type="ECO:0000256" key="1">
    <source>
        <dbReference type="ARBA" id="ARBA00022574"/>
    </source>
</evidence>
<dbReference type="PANTHER" id="PTHR19857:SF8">
    <property type="entry name" value="ANGIO-ASSOCIATED MIGRATORY CELL PROTEIN"/>
    <property type="match status" value="1"/>
</dbReference>
<protein>
    <submittedName>
        <fullName evidence="5">WD_REPEATS_REGION domain-containing protein</fullName>
    </submittedName>
</protein>
<evidence type="ECO:0000313" key="4">
    <source>
        <dbReference type="Proteomes" id="UP000492821"/>
    </source>
</evidence>
<evidence type="ECO:0000313" key="5">
    <source>
        <dbReference type="WBParaSite" id="Pan_g8896.t1"/>
    </source>
</evidence>
<evidence type="ECO:0000256" key="2">
    <source>
        <dbReference type="ARBA" id="ARBA00022737"/>
    </source>
</evidence>
<keyword evidence="4" id="KW-1185">Reference proteome</keyword>
<dbReference type="AlphaFoldDB" id="A0A7E4WCK6"/>
<keyword evidence="2" id="KW-0677">Repeat</keyword>
<dbReference type="Proteomes" id="UP000492821">
    <property type="component" value="Unassembled WGS sequence"/>
</dbReference>
<name>A0A7E4WCK6_PANRE</name>
<accession>A0A7E4WCK6</accession>